<organism evidence="2 3">
    <name type="scientific">Pseudaminobacter soli</name>
    <name type="common">ex Zhang et al. 2022</name>
    <dbReference type="NCBI Taxonomy" id="2831468"/>
    <lineage>
        <taxon>Bacteria</taxon>
        <taxon>Pseudomonadati</taxon>
        <taxon>Pseudomonadota</taxon>
        <taxon>Alphaproteobacteria</taxon>
        <taxon>Hyphomicrobiales</taxon>
        <taxon>Phyllobacteriaceae</taxon>
        <taxon>Pseudaminobacter</taxon>
    </lineage>
</organism>
<reference evidence="2" key="1">
    <citation type="submission" date="2021-04" db="EMBL/GenBank/DDBJ databases">
        <title>Pseudaminobacter soli sp. nov., isolated from paddy soil contaminated by heavy metals.</title>
        <authorList>
            <person name="Zhang K."/>
        </authorList>
    </citation>
    <scope>NUCLEOTIDE SEQUENCE</scope>
    <source>
        <strain evidence="2">19-2017</strain>
    </source>
</reference>
<dbReference type="EMBL" id="JAGWCR010000013">
    <property type="protein sequence ID" value="MBS3651425.1"/>
    <property type="molecule type" value="Genomic_DNA"/>
</dbReference>
<evidence type="ECO:0000313" key="2">
    <source>
        <dbReference type="EMBL" id="MBS3651425.1"/>
    </source>
</evidence>
<evidence type="ECO:0000313" key="3">
    <source>
        <dbReference type="Proteomes" id="UP000680348"/>
    </source>
</evidence>
<evidence type="ECO:0000256" key="1">
    <source>
        <dbReference type="SAM" id="Phobius"/>
    </source>
</evidence>
<dbReference type="AlphaFoldDB" id="A0A942IAK5"/>
<accession>A0A942IAK5</accession>
<keyword evidence="1" id="KW-0472">Membrane</keyword>
<dbReference type="Proteomes" id="UP000680348">
    <property type="component" value="Unassembled WGS sequence"/>
</dbReference>
<sequence>MTDEQRGIHNERTKLVATYFNNLAVALVAVGAIGPIIGTAVGNSATSLIYPVISAFVCLLASAALHFMAGKVLGRLEP</sequence>
<proteinExistence type="predicted"/>
<comment type="caution">
    <text evidence="2">The sequence shown here is derived from an EMBL/GenBank/DDBJ whole genome shotgun (WGS) entry which is preliminary data.</text>
</comment>
<keyword evidence="3" id="KW-1185">Reference proteome</keyword>
<dbReference type="RefSeq" id="WP_188256976.1">
    <property type="nucleotide sequence ID" value="NZ_JABVCF010000013.1"/>
</dbReference>
<feature type="transmembrane region" description="Helical" evidence="1">
    <location>
        <begin position="20"/>
        <end position="42"/>
    </location>
</feature>
<feature type="transmembrane region" description="Helical" evidence="1">
    <location>
        <begin position="48"/>
        <end position="69"/>
    </location>
</feature>
<keyword evidence="1" id="KW-0812">Transmembrane</keyword>
<protein>
    <submittedName>
        <fullName evidence="2">Amino acid transporter</fullName>
    </submittedName>
</protein>
<name>A0A942IAK5_9HYPH</name>
<keyword evidence="1" id="KW-1133">Transmembrane helix</keyword>
<gene>
    <name evidence="2" type="ORF">KEU06_22680</name>
</gene>